<evidence type="ECO:0000256" key="2">
    <source>
        <dbReference type="ARBA" id="ARBA00023445"/>
    </source>
</evidence>
<dbReference type="SUPFAM" id="SSF51735">
    <property type="entry name" value="NAD(P)-binding Rossmann-fold domains"/>
    <property type="match status" value="1"/>
</dbReference>
<evidence type="ECO:0000313" key="4">
    <source>
        <dbReference type="EMBL" id="TSJ78425.1"/>
    </source>
</evidence>
<proteinExistence type="inferred from homology"/>
<keyword evidence="5" id="KW-1185">Reference proteome</keyword>
<keyword evidence="1" id="KW-0560">Oxidoreductase</keyword>
<feature type="domain" description="NAD-dependent epimerase/dehydratase" evidence="3">
    <location>
        <begin position="13"/>
        <end position="174"/>
    </location>
</feature>
<evidence type="ECO:0000259" key="3">
    <source>
        <dbReference type="Pfam" id="PF01370"/>
    </source>
</evidence>
<dbReference type="Proteomes" id="UP000315648">
    <property type="component" value="Unassembled WGS sequence"/>
</dbReference>
<dbReference type="Gene3D" id="3.40.50.720">
    <property type="entry name" value="NAD(P)-binding Rossmann-like Domain"/>
    <property type="match status" value="1"/>
</dbReference>
<evidence type="ECO:0000256" key="1">
    <source>
        <dbReference type="ARBA" id="ARBA00023002"/>
    </source>
</evidence>
<dbReference type="InterPro" id="IPR001509">
    <property type="entry name" value="Epimerase_deHydtase"/>
</dbReference>
<dbReference type="OrthoDB" id="189168at2"/>
<organism evidence="4 5">
    <name type="scientific">Rariglobus hedericola</name>
    <dbReference type="NCBI Taxonomy" id="2597822"/>
    <lineage>
        <taxon>Bacteria</taxon>
        <taxon>Pseudomonadati</taxon>
        <taxon>Verrucomicrobiota</taxon>
        <taxon>Opitutia</taxon>
        <taxon>Opitutales</taxon>
        <taxon>Opitutaceae</taxon>
        <taxon>Rariglobus</taxon>
    </lineage>
</organism>
<name>A0A556QP59_9BACT</name>
<protein>
    <submittedName>
        <fullName evidence="4">NAD(P)-dependent oxidoreductase</fullName>
    </submittedName>
</protein>
<reference evidence="4 5" key="1">
    <citation type="submission" date="2019-07" db="EMBL/GenBank/DDBJ databases">
        <title>Description of 53C-WASEF.</title>
        <authorList>
            <person name="Pitt A."/>
            <person name="Hahn M.W."/>
        </authorList>
    </citation>
    <scope>NUCLEOTIDE SEQUENCE [LARGE SCALE GENOMIC DNA]</scope>
    <source>
        <strain evidence="4 5">53C-WASEF</strain>
    </source>
</reference>
<evidence type="ECO:0000313" key="5">
    <source>
        <dbReference type="Proteomes" id="UP000315648"/>
    </source>
</evidence>
<dbReference type="Pfam" id="PF01370">
    <property type="entry name" value="Epimerase"/>
    <property type="match status" value="1"/>
</dbReference>
<accession>A0A556QP59</accession>
<dbReference type="InterPro" id="IPR050425">
    <property type="entry name" value="NAD(P)_dehydrat-like"/>
</dbReference>
<sequence>MNSPDKLSAKPLVLITGACGFLGQSLVSEFQAAGFAVRAFDVVPPPAGCTPDEFQVGDVSDVASVAKACAGVDALVLSHMAPQRAYETAALPFDINVKGTALLCAEAAKQGIKRVVLISSITVVDGYRASGQRFLRSLPPLPIGLYGLTKHLQEQIIDFHQRAGHFTAVSLRPAYVTDADTLTDKYQRQKPSVNWQFIDRRDIAGAAIAALTTARNAQGTYFIHGHRDGPTHMETEPTARELCWTPRFDFSNWPDDAPAAT</sequence>
<dbReference type="PANTHER" id="PTHR10366:SF564">
    <property type="entry name" value="STEROL-4-ALPHA-CARBOXYLATE 3-DEHYDROGENASE, DECARBOXYLATING"/>
    <property type="match status" value="1"/>
</dbReference>
<dbReference type="InterPro" id="IPR036291">
    <property type="entry name" value="NAD(P)-bd_dom_sf"/>
</dbReference>
<dbReference type="RefSeq" id="WP_144228766.1">
    <property type="nucleotide sequence ID" value="NZ_CBCRVV010000021.1"/>
</dbReference>
<dbReference type="EMBL" id="VMBG01000001">
    <property type="protein sequence ID" value="TSJ78425.1"/>
    <property type="molecule type" value="Genomic_DNA"/>
</dbReference>
<dbReference type="GO" id="GO:0016616">
    <property type="term" value="F:oxidoreductase activity, acting on the CH-OH group of donors, NAD or NADP as acceptor"/>
    <property type="evidence" value="ECO:0007669"/>
    <property type="project" value="TreeGrafter"/>
</dbReference>
<comment type="similarity">
    <text evidence="2">Belongs to the NAD(P)-dependent epimerase/dehydratase family. Dihydroflavonol-4-reductase subfamily.</text>
</comment>
<comment type="caution">
    <text evidence="4">The sequence shown here is derived from an EMBL/GenBank/DDBJ whole genome shotgun (WGS) entry which is preliminary data.</text>
</comment>
<dbReference type="AlphaFoldDB" id="A0A556QP59"/>
<gene>
    <name evidence="4" type="ORF">FPL22_03760</name>
</gene>
<dbReference type="PANTHER" id="PTHR10366">
    <property type="entry name" value="NAD DEPENDENT EPIMERASE/DEHYDRATASE"/>
    <property type="match status" value="1"/>
</dbReference>